<proteinExistence type="predicted"/>
<gene>
    <name evidence="1" type="ORF">Vadar_012353</name>
</gene>
<keyword evidence="2" id="KW-1185">Reference proteome</keyword>
<sequence length="188" mass="20943">MEKSRFSIAVVNLFLFVVITKAIESPQYTALHKESEFEIRLYRDSAWMSAPSTQISFQKATKDGFHRLFQFIEGANLNFSRIPMTAPVLTSIVPGAGPLHSSAYFVRLYLPVKFQSTPPTPLPELNLKPNSWSSRCIAVRKFSGFARDENIVEEAEKLSVSLSRSPWANATSSKTLDSCKSNGGVATY</sequence>
<organism evidence="1 2">
    <name type="scientific">Vaccinium darrowii</name>
    <dbReference type="NCBI Taxonomy" id="229202"/>
    <lineage>
        <taxon>Eukaryota</taxon>
        <taxon>Viridiplantae</taxon>
        <taxon>Streptophyta</taxon>
        <taxon>Embryophyta</taxon>
        <taxon>Tracheophyta</taxon>
        <taxon>Spermatophyta</taxon>
        <taxon>Magnoliopsida</taxon>
        <taxon>eudicotyledons</taxon>
        <taxon>Gunneridae</taxon>
        <taxon>Pentapetalae</taxon>
        <taxon>asterids</taxon>
        <taxon>Ericales</taxon>
        <taxon>Ericaceae</taxon>
        <taxon>Vaccinioideae</taxon>
        <taxon>Vaccinieae</taxon>
        <taxon>Vaccinium</taxon>
    </lineage>
</organism>
<reference evidence="1 2" key="1">
    <citation type="journal article" date="2021" name="Hortic Res">
        <title>High-quality reference genome and annotation aids understanding of berry development for evergreen blueberry (Vaccinium darrowii).</title>
        <authorList>
            <person name="Yu J."/>
            <person name="Hulse-Kemp A.M."/>
            <person name="Babiker E."/>
            <person name="Staton M."/>
        </authorList>
    </citation>
    <scope>NUCLEOTIDE SEQUENCE [LARGE SCALE GENOMIC DNA]</scope>
    <source>
        <strain evidence="2">cv. NJ 8807/NJ 8810</strain>
        <tissue evidence="1">Young leaf</tissue>
    </source>
</reference>
<dbReference type="Proteomes" id="UP000828048">
    <property type="component" value="Chromosome 3"/>
</dbReference>
<name>A0ACB7YVY1_9ERIC</name>
<evidence type="ECO:0000313" key="1">
    <source>
        <dbReference type="EMBL" id="KAH7857407.1"/>
    </source>
</evidence>
<protein>
    <submittedName>
        <fullName evidence="1">Uncharacterized protein</fullName>
    </submittedName>
</protein>
<evidence type="ECO:0000313" key="2">
    <source>
        <dbReference type="Proteomes" id="UP000828048"/>
    </source>
</evidence>
<accession>A0ACB7YVY1</accession>
<comment type="caution">
    <text evidence="1">The sequence shown here is derived from an EMBL/GenBank/DDBJ whole genome shotgun (WGS) entry which is preliminary data.</text>
</comment>
<dbReference type="EMBL" id="CM037153">
    <property type="protein sequence ID" value="KAH7857407.1"/>
    <property type="molecule type" value="Genomic_DNA"/>
</dbReference>